<sequence>MSKSRETSTLEKALLRSRPHPAWYQGGGAYAASVALVAVATLLCDQARPYLSPVNMVMGYLLVVVVAALFLGRRPALLSAFLGVLAFDFYFVPPRLSFRIADKEYLVTFLALFSVGLVISSLVAKARESLDALRVRERQTASLYRLSRDLAAATDTVSLATAAVANLEDSLGSQVALILGQEGELAPAAASLGFTLAPEALQVAEWCLRSRRLAGTGTDSYGSDPLTYVPLKALAETHGVLALRLEEQDLRLDADLQRLLAAYATQIAMALERLRLLQQAQETRILKERENLERALLNSISHDLRTPLTAITGALSAVLEEGEKLNSGSRTELLETAREEAARLNRFVGNLLDMTRLEAGVLQLKKEPCDVQDLIGTALATVEPRLREVAVSVRLAPELPLVSLDFVLMLQVLVNLLDNALKHAAAGGELEIDARLAGERLVLGVADRGPGVPEADLPHIFEKFYRTPVPEVVGGTGLGLSICRGIVEAHGGSIRAANRKGKGLRIVVEVPLHAAEEGRADEG</sequence>
<keyword evidence="6" id="KW-1185">Reference proteome</keyword>
<feature type="transmembrane region" description="Helical" evidence="3">
    <location>
        <begin position="22"/>
        <end position="43"/>
    </location>
</feature>
<evidence type="ECO:0000259" key="4">
    <source>
        <dbReference type="PROSITE" id="PS50109"/>
    </source>
</evidence>
<dbReference type="Pfam" id="PF13492">
    <property type="entry name" value="GAF_3"/>
    <property type="match status" value="1"/>
</dbReference>
<dbReference type="CDD" id="cd00082">
    <property type="entry name" value="HisKA"/>
    <property type="match status" value="1"/>
</dbReference>
<keyword evidence="3" id="KW-1133">Transmembrane helix</keyword>
<dbReference type="EMBL" id="CP076723">
    <property type="protein sequence ID" value="QWV93417.1"/>
    <property type="molecule type" value="Genomic_DNA"/>
</dbReference>
<dbReference type="Pfam" id="PF00512">
    <property type="entry name" value="HisKA"/>
    <property type="match status" value="1"/>
</dbReference>
<accession>A0ABX8J9N8</accession>
<organism evidence="5 6">
    <name type="scientific">Geomonas oryzisoli</name>
    <dbReference type="NCBI Taxonomy" id="2847992"/>
    <lineage>
        <taxon>Bacteria</taxon>
        <taxon>Pseudomonadati</taxon>
        <taxon>Thermodesulfobacteriota</taxon>
        <taxon>Desulfuromonadia</taxon>
        <taxon>Geobacterales</taxon>
        <taxon>Geobacteraceae</taxon>
        <taxon>Geomonas</taxon>
    </lineage>
</organism>
<dbReference type="PANTHER" id="PTHR45569:SF1">
    <property type="entry name" value="SENSOR PROTEIN KDPD"/>
    <property type="match status" value="1"/>
</dbReference>
<gene>
    <name evidence="5" type="ORF">KP004_19985</name>
</gene>
<name>A0ABX8J9N8_9BACT</name>
<feature type="transmembrane region" description="Helical" evidence="3">
    <location>
        <begin position="105"/>
        <end position="124"/>
    </location>
</feature>
<dbReference type="Pfam" id="PF02518">
    <property type="entry name" value="HATPase_c"/>
    <property type="match status" value="1"/>
</dbReference>
<proteinExistence type="predicted"/>
<dbReference type="PROSITE" id="PS50109">
    <property type="entry name" value="HIS_KIN"/>
    <property type="match status" value="1"/>
</dbReference>
<dbReference type="PANTHER" id="PTHR45569">
    <property type="entry name" value="SENSOR PROTEIN KDPD"/>
    <property type="match status" value="1"/>
</dbReference>
<dbReference type="EC" id="2.7.13.3" evidence="2"/>
<dbReference type="SMART" id="SM00387">
    <property type="entry name" value="HATPase_c"/>
    <property type="match status" value="1"/>
</dbReference>
<keyword evidence="3" id="KW-0472">Membrane</keyword>
<feature type="transmembrane region" description="Helical" evidence="3">
    <location>
        <begin position="76"/>
        <end position="93"/>
    </location>
</feature>
<feature type="domain" description="Histidine kinase" evidence="4">
    <location>
        <begin position="299"/>
        <end position="514"/>
    </location>
</feature>
<dbReference type="InterPro" id="IPR003594">
    <property type="entry name" value="HATPase_dom"/>
</dbReference>
<dbReference type="InterPro" id="IPR052023">
    <property type="entry name" value="Histidine_kinase_KdpD"/>
</dbReference>
<evidence type="ECO:0000256" key="3">
    <source>
        <dbReference type="SAM" id="Phobius"/>
    </source>
</evidence>
<evidence type="ECO:0000256" key="1">
    <source>
        <dbReference type="ARBA" id="ARBA00000085"/>
    </source>
</evidence>
<keyword evidence="3" id="KW-0812">Transmembrane</keyword>
<protein>
    <recommendedName>
        <fullName evidence="2">histidine kinase</fullName>
        <ecNumber evidence="2">2.7.13.3</ecNumber>
    </recommendedName>
</protein>
<evidence type="ECO:0000313" key="6">
    <source>
        <dbReference type="Proteomes" id="UP000683557"/>
    </source>
</evidence>
<evidence type="ECO:0000313" key="5">
    <source>
        <dbReference type="EMBL" id="QWV93417.1"/>
    </source>
</evidence>
<dbReference type="Proteomes" id="UP000683557">
    <property type="component" value="Chromosome"/>
</dbReference>
<comment type="catalytic activity">
    <reaction evidence="1">
        <text>ATP + protein L-histidine = ADP + protein N-phospho-L-histidine.</text>
        <dbReference type="EC" id="2.7.13.3"/>
    </reaction>
</comment>
<dbReference type="InterPro" id="IPR005467">
    <property type="entry name" value="His_kinase_dom"/>
</dbReference>
<reference evidence="5 6" key="1">
    <citation type="submission" date="2021-06" db="EMBL/GenBank/DDBJ databases">
        <title>Gemonas diversity in paddy soil.</title>
        <authorList>
            <person name="Liu G."/>
        </authorList>
    </citation>
    <scope>NUCLEOTIDE SEQUENCE [LARGE SCALE GENOMIC DNA]</scope>
    <source>
        <strain evidence="5 6">RG10</strain>
    </source>
</reference>
<dbReference type="InterPro" id="IPR003018">
    <property type="entry name" value="GAF"/>
</dbReference>
<dbReference type="InterPro" id="IPR003661">
    <property type="entry name" value="HisK_dim/P_dom"/>
</dbReference>
<evidence type="ECO:0000256" key="2">
    <source>
        <dbReference type="ARBA" id="ARBA00012438"/>
    </source>
</evidence>
<dbReference type="InterPro" id="IPR025201">
    <property type="entry name" value="KdpD_TM"/>
</dbReference>
<dbReference type="SMART" id="SM00388">
    <property type="entry name" value="HisKA"/>
    <property type="match status" value="1"/>
</dbReference>
<dbReference type="Pfam" id="PF13493">
    <property type="entry name" value="DUF4118"/>
    <property type="match status" value="1"/>
</dbReference>
<feature type="transmembrane region" description="Helical" evidence="3">
    <location>
        <begin position="50"/>
        <end position="70"/>
    </location>
</feature>
<dbReference type="RefSeq" id="WP_216800134.1">
    <property type="nucleotide sequence ID" value="NZ_CP076723.1"/>
</dbReference>
<dbReference type="CDD" id="cd00075">
    <property type="entry name" value="HATPase"/>
    <property type="match status" value="1"/>
</dbReference>